<accession>A0A8X6YKU3</accession>
<evidence type="ECO:0000313" key="1">
    <source>
        <dbReference type="EMBL" id="GFY74800.1"/>
    </source>
</evidence>
<gene>
    <name evidence="1" type="ORF">TNIN_391831</name>
</gene>
<name>A0A8X6YKU3_9ARAC</name>
<organism evidence="1 2">
    <name type="scientific">Trichonephila inaurata madagascariensis</name>
    <dbReference type="NCBI Taxonomy" id="2747483"/>
    <lineage>
        <taxon>Eukaryota</taxon>
        <taxon>Metazoa</taxon>
        <taxon>Ecdysozoa</taxon>
        <taxon>Arthropoda</taxon>
        <taxon>Chelicerata</taxon>
        <taxon>Arachnida</taxon>
        <taxon>Araneae</taxon>
        <taxon>Araneomorphae</taxon>
        <taxon>Entelegynae</taxon>
        <taxon>Araneoidea</taxon>
        <taxon>Nephilidae</taxon>
        <taxon>Trichonephila</taxon>
        <taxon>Trichonephila inaurata</taxon>
    </lineage>
</organism>
<sequence length="125" mass="14736">MSRWWEGMDWLKRPPEEWPKSNVTPDFDIINSEKRKITRAKRFNLRPKPIVEAPLPEDRVKEVTVFEVVGIDYAGPLILRDNNDSNFNGAEKFTEENRLERYFYSGSQKDYLKFNPPSAPWWGGS</sequence>
<proteinExistence type="predicted"/>
<keyword evidence="2" id="KW-1185">Reference proteome</keyword>
<protein>
    <submittedName>
        <fullName evidence="1">Uncharacterized protein</fullName>
    </submittedName>
</protein>
<dbReference type="AlphaFoldDB" id="A0A8X6YKU3"/>
<dbReference type="Proteomes" id="UP000886998">
    <property type="component" value="Unassembled WGS sequence"/>
</dbReference>
<reference evidence="1" key="1">
    <citation type="submission" date="2020-08" db="EMBL/GenBank/DDBJ databases">
        <title>Multicomponent nature underlies the extraordinary mechanical properties of spider dragline silk.</title>
        <authorList>
            <person name="Kono N."/>
            <person name="Nakamura H."/>
            <person name="Mori M."/>
            <person name="Yoshida Y."/>
            <person name="Ohtoshi R."/>
            <person name="Malay A.D."/>
            <person name="Moran D.A.P."/>
            <person name="Tomita M."/>
            <person name="Numata K."/>
            <person name="Arakawa K."/>
        </authorList>
    </citation>
    <scope>NUCLEOTIDE SEQUENCE</scope>
</reference>
<comment type="caution">
    <text evidence="1">The sequence shown here is derived from an EMBL/GenBank/DDBJ whole genome shotgun (WGS) entry which is preliminary data.</text>
</comment>
<dbReference type="OrthoDB" id="6431403at2759"/>
<evidence type="ECO:0000313" key="2">
    <source>
        <dbReference type="Proteomes" id="UP000886998"/>
    </source>
</evidence>
<dbReference type="EMBL" id="BMAV01020958">
    <property type="protein sequence ID" value="GFY74800.1"/>
    <property type="molecule type" value="Genomic_DNA"/>
</dbReference>